<dbReference type="RefSeq" id="WP_107940438.1">
    <property type="nucleotide sequence ID" value="NZ_QANS01000004.1"/>
</dbReference>
<dbReference type="Proteomes" id="UP000244248">
    <property type="component" value="Unassembled WGS sequence"/>
</dbReference>
<feature type="domain" description="AB hydrolase-1" evidence="1">
    <location>
        <begin position="36"/>
        <end position="139"/>
    </location>
</feature>
<proteinExistence type="predicted"/>
<dbReference type="InterPro" id="IPR050471">
    <property type="entry name" value="AB_hydrolase"/>
</dbReference>
<comment type="caution">
    <text evidence="2">The sequence shown here is derived from an EMBL/GenBank/DDBJ whole genome shotgun (WGS) entry which is preliminary data.</text>
</comment>
<gene>
    <name evidence="2" type="ORF">CJD38_11115</name>
</gene>
<dbReference type="OrthoDB" id="9779853at2"/>
<organism evidence="2 3">
    <name type="scientific">Stenotrophobium rhamnosiphilum</name>
    <dbReference type="NCBI Taxonomy" id="2029166"/>
    <lineage>
        <taxon>Bacteria</taxon>
        <taxon>Pseudomonadati</taxon>
        <taxon>Pseudomonadota</taxon>
        <taxon>Gammaproteobacteria</taxon>
        <taxon>Nevskiales</taxon>
        <taxon>Nevskiaceae</taxon>
        <taxon>Stenotrophobium</taxon>
    </lineage>
</organism>
<dbReference type="PANTHER" id="PTHR43433:SF10">
    <property type="entry name" value="AB HYDROLASE-1 DOMAIN-CONTAINING PROTEIN"/>
    <property type="match status" value="1"/>
</dbReference>
<protein>
    <recommendedName>
        <fullName evidence="1">AB hydrolase-1 domain-containing protein</fullName>
    </recommendedName>
</protein>
<accession>A0A2T5ME58</accession>
<dbReference type="Pfam" id="PF00561">
    <property type="entry name" value="Abhydrolase_1"/>
    <property type="match status" value="1"/>
</dbReference>
<dbReference type="PRINTS" id="PR00111">
    <property type="entry name" value="ABHYDROLASE"/>
</dbReference>
<sequence length="288" mass="31183">MTKIISPFLGDTAPQFLLLADGRKLSYRDFGAVDGKPFLYFHGGGSSAIEPAYARSYCTQLGLRVIGIDRPGMGGSDQRSNYTIEGVANDALALANHLQLKRFGSIGMSAGGPFALKLAELAPDRVPLVGLINASPERTLPEWKAVSLPMRLMLALMLSRPLRKLAFANIATGTEKRVSKAAKKGVLTQQDQLHIIAAIQEGLANPHGFDTLMGDIDLVLTRNWPINWSTLKAKVFAYSATKDPSLPFYIALAKRYANISTQEIPGTHAPVVTGDAWRDLASHTDVLL</sequence>
<dbReference type="InterPro" id="IPR000073">
    <property type="entry name" value="AB_hydrolase_1"/>
</dbReference>
<evidence type="ECO:0000313" key="2">
    <source>
        <dbReference type="EMBL" id="PTU30853.1"/>
    </source>
</evidence>
<dbReference type="AlphaFoldDB" id="A0A2T5ME58"/>
<dbReference type="Gene3D" id="3.40.50.1820">
    <property type="entry name" value="alpha/beta hydrolase"/>
    <property type="match status" value="1"/>
</dbReference>
<evidence type="ECO:0000313" key="3">
    <source>
        <dbReference type="Proteomes" id="UP000244248"/>
    </source>
</evidence>
<keyword evidence="3" id="KW-1185">Reference proteome</keyword>
<dbReference type="SUPFAM" id="SSF53474">
    <property type="entry name" value="alpha/beta-Hydrolases"/>
    <property type="match status" value="1"/>
</dbReference>
<dbReference type="InterPro" id="IPR029058">
    <property type="entry name" value="AB_hydrolase_fold"/>
</dbReference>
<evidence type="ECO:0000259" key="1">
    <source>
        <dbReference type="Pfam" id="PF00561"/>
    </source>
</evidence>
<dbReference type="EMBL" id="QANS01000004">
    <property type="protein sequence ID" value="PTU30853.1"/>
    <property type="molecule type" value="Genomic_DNA"/>
</dbReference>
<dbReference type="PANTHER" id="PTHR43433">
    <property type="entry name" value="HYDROLASE, ALPHA/BETA FOLD FAMILY PROTEIN"/>
    <property type="match status" value="1"/>
</dbReference>
<reference evidence="2 3" key="1">
    <citation type="submission" date="2018-04" db="EMBL/GenBank/DDBJ databases">
        <title>Novel species isolated from glacier.</title>
        <authorList>
            <person name="Liu Q."/>
            <person name="Xin Y.-H."/>
        </authorList>
    </citation>
    <scope>NUCLEOTIDE SEQUENCE [LARGE SCALE GENOMIC DNA]</scope>
    <source>
        <strain evidence="2 3">GT1R17</strain>
    </source>
</reference>
<name>A0A2T5ME58_9GAMM</name>